<gene>
    <name evidence="1" type="ORF">FZ934_12375</name>
</gene>
<dbReference type="Proteomes" id="UP000326881">
    <property type="component" value="Chromosome"/>
</dbReference>
<protein>
    <submittedName>
        <fullName evidence="1">Uncharacterized protein</fullName>
    </submittedName>
</protein>
<sequence>MSSEFIIDGIDGKSIEMLHGVLAACGYTSQISSRTLQDTPATKLIIKLFRRGVHDHDQLANALHRNFGTSPRGKLLHFTGMNRLAIQGITPQGKDHQGANFQPLI</sequence>
<dbReference type="RefSeq" id="WP_153271296.1">
    <property type="nucleotide sequence ID" value="NZ_CP043498.1"/>
</dbReference>
<name>A0A5Q0C747_9HYPH</name>
<dbReference type="EMBL" id="CP043498">
    <property type="protein sequence ID" value="QFY61135.1"/>
    <property type="molecule type" value="Genomic_DNA"/>
</dbReference>
<dbReference type="OrthoDB" id="8283260at2"/>
<evidence type="ECO:0000313" key="1">
    <source>
        <dbReference type="EMBL" id="QFY61135.1"/>
    </source>
</evidence>
<organism evidence="1 2">
    <name type="scientific">Rhizobium grahamii</name>
    <dbReference type="NCBI Taxonomy" id="1120045"/>
    <lineage>
        <taxon>Bacteria</taxon>
        <taxon>Pseudomonadati</taxon>
        <taxon>Pseudomonadota</taxon>
        <taxon>Alphaproteobacteria</taxon>
        <taxon>Hyphomicrobiales</taxon>
        <taxon>Rhizobiaceae</taxon>
        <taxon>Rhizobium/Agrobacterium group</taxon>
        <taxon>Rhizobium</taxon>
    </lineage>
</organism>
<evidence type="ECO:0000313" key="2">
    <source>
        <dbReference type="Proteomes" id="UP000326881"/>
    </source>
</evidence>
<accession>A0A5Q0C747</accession>
<keyword evidence="2" id="KW-1185">Reference proteome</keyword>
<dbReference type="KEGG" id="rgr:FZ934_12375"/>
<dbReference type="AlphaFoldDB" id="A0A5Q0C747"/>
<proteinExistence type="predicted"/>
<reference evidence="1 2" key="1">
    <citation type="submission" date="2019-08" db="EMBL/GenBank/DDBJ databases">
        <title>Prosopis cineraria nodule microbiome.</title>
        <authorList>
            <person name="Ali R."/>
            <person name="Chaluvadi S.R."/>
            <person name="Wang X."/>
        </authorList>
    </citation>
    <scope>NUCLEOTIDE SEQUENCE [LARGE SCALE GENOMIC DNA]</scope>
    <source>
        <strain evidence="1 2">BG7</strain>
    </source>
</reference>